<keyword evidence="2" id="KW-1185">Reference proteome</keyword>
<gene>
    <name evidence="1" type="ORF">DBV15_05699</name>
</gene>
<evidence type="ECO:0000313" key="2">
    <source>
        <dbReference type="Proteomes" id="UP000310200"/>
    </source>
</evidence>
<dbReference type="EMBL" id="QBLH01003978">
    <property type="protein sequence ID" value="TGZ31960.1"/>
    <property type="molecule type" value="Genomic_DNA"/>
</dbReference>
<evidence type="ECO:0000313" key="1">
    <source>
        <dbReference type="EMBL" id="TGZ31960.1"/>
    </source>
</evidence>
<sequence>MPRHNAYHNFPNHNVPFFPLAGPQTRGVALITPGSNRSEYATGRDGSPRRYLEIAGEQTRHTVEIKSLEGARLARAPNGVISVLPLSPPSPSRPCVSSTGQLLARSCAVVLSSRTITGAITDYPFFTTSRRRAQSFFRRANASGTVHDSRRGASDSEICTKKMRGERVPVDSVDRTSRLRIHKSSTIHLVLRAATLDFFDRDLVRCPMPQVDEEKAALSGICSLALDRALVRAIHASSYIRTHVRTPRRKITHTLAPGTIHTHAL</sequence>
<reference evidence="1 2" key="1">
    <citation type="journal article" date="2019" name="Philos. Trans. R. Soc. Lond., B, Biol. Sci.">
        <title>Ant behaviour and brain gene expression of defending hosts depend on the ecological success of the intruding social parasite.</title>
        <authorList>
            <person name="Kaur R."/>
            <person name="Stoldt M."/>
            <person name="Jongepier E."/>
            <person name="Feldmeyer B."/>
            <person name="Menzel F."/>
            <person name="Bornberg-Bauer E."/>
            <person name="Foitzik S."/>
        </authorList>
    </citation>
    <scope>NUCLEOTIDE SEQUENCE [LARGE SCALE GENOMIC DNA]</scope>
    <source>
        <tissue evidence="1">Whole body</tissue>
    </source>
</reference>
<dbReference type="Proteomes" id="UP000310200">
    <property type="component" value="Unassembled WGS sequence"/>
</dbReference>
<accession>A0A4S2JA34</accession>
<dbReference type="AlphaFoldDB" id="A0A4S2JA34"/>
<name>A0A4S2JA34_9HYME</name>
<organism evidence="1 2">
    <name type="scientific">Temnothorax longispinosus</name>
    <dbReference type="NCBI Taxonomy" id="300112"/>
    <lineage>
        <taxon>Eukaryota</taxon>
        <taxon>Metazoa</taxon>
        <taxon>Ecdysozoa</taxon>
        <taxon>Arthropoda</taxon>
        <taxon>Hexapoda</taxon>
        <taxon>Insecta</taxon>
        <taxon>Pterygota</taxon>
        <taxon>Neoptera</taxon>
        <taxon>Endopterygota</taxon>
        <taxon>Hymenoptera</taxon>
        <taxon>Apocrita</taxon>
        <taxon>Aculeata</taxon>
        <taxon>Formicoidea</taxon>
        <taxon>Formicidae</taxon>
        <taxon>Myrmicinae</taxon>
        <taxon>Temnothorax</taxon>
    </lineage>
</organism>
<proteinExistence type="predicted"/>
<comment type="caution">
    <text evidence="1">The sequence shown here is derived from an EMBL/GenBank/DDBJ whole genome shotgun (WGS) entry which is preliminary data.</text>
</comment>
<protein>
    <submittedName>
        <fullName evidence="1">Uncharacterized protein</fullName>
    </submittedName>
</protein>